<name>A0A8C0SSZ4_CANLF</name>
<evidence type="ECO:0000256" key="4">
    <source>
        <dbReference type="ARBA" id="ARBA00023157"/>
    </source>
</evidence>
<gene>
    <name evidence="7" type="primary">LOC119874806</name>
</gene>
<dbReference type="Ensembl" id="ENSCAFT00040030361.1">
    <property type="protein sequence ID" value="ENSCAFP00040026385.1"/>
    <property type="gene ID" value="ENSCAFG00040016430.1"/>
</dbReference>
<proteinExistence type="predicted"/>
<dbReference type="FunFam" id="3.10.100.10:FF:000015">
    <property type="entry name" value="C-type lectin Cal"/>
    <property type="match status" value="1"/>
</dbReference>
<organism evidence="7 8">
    <name type="scientific">Canis lupus familiaris</name>
    <name type="common">Dog</name>
    <name type="synonym">Canis familiaris</name>
    <dbReference type="NCBI Taxonomy" id="9615"/>
    <lineage>
        <taxon>Eukaryota</taxon>
        <taxon>Metazoa</taxon>
        <taxon>Chordata</taxon>
        <taxon>Craniata</taxon>
        <taxon>Vertebrata</taxon>
        <taxon>Euteleostomi</taxon>
        <taxon>Mammalia</taxon>
        <taxon>Eutheria</taxon>
        <taxon>Laurasiatheria</taxon>
        <taxon>Carnivora</taxon>
        <taxon>Caniformia</taxon>
        <taxon>Canidae</taxon>
        <taxon>Canis</taxon>
    </lineage>
</organism>
<evidence type="ECO:0000313" key="8">
    <source>
        <dbReference type="Proteomes" id="UP000694542"/>
    </source>
</evidence>
<evidence type="ECO:0000256" key="2">
    <source>
        <dbReference type="ARBA" id="ARBA00022525"/>
    </source>
</evidence>
<dbReference type="Proteomes" id="UP000694542">
    <property type="component" value="Chromosome 17"/>
</dbReference>
<reference evidence="7" key="2">
    <citation type="submission" date="2025-08" db="UniProtKB">
        <authorList>
            <consortium name="Ensembl"/>
        </authorList>
    </citation>
    <scope>IDENTIFICATION</scope>
</reference>
<dbReference type="InterPro" id="IPR001304">
    <property type="entry name" value="C-type_lectin-like"/>
</dbReference>
<evidence type="ECO:0000256" key="1">
    <source>
        <dbReference type="ARBA" id="ARBA00004613"/>
    </source>
</evidence>
<dbReference type="Pfam" id="PF00059">
    <property type="entry name" value="Lectin_C"/>
    <property type="match status" value="1"/>
</dbReference>
<sequence length="222" mass="25290">MAPKSMWLLLLLSCIASTDVLGNIIMRPSCAPGWFYYKSNCYGYFRKLRNWSEAELECQLYGNGAHLASLQNIKEANMVAKYITGFQRNQPVWIGLHDPQKRQKWQWIDGAFYLYKRWSGESMGKNMYCADISARNRERCHILGNPDYREQACRTPFGLLDTQGSLGGTGPRLCLHSSLFFVPLDFVPKMQGPDPQLQAAHDHVSLLVSLVCFHSGLFMLIS</sequence>
<dbReference type="InterPro" id="IPR050111">
    <property type="entry name" value="C-type_lectin/snaclec_domain"/>
</dbReference>
<accession>A0A8C0SSZ4</accession>
<dbReference type="SMART" id="SM00034">
    <property type="entry name" value="CLECT"/>
    <property type="match status" value="1"/>
</dbReference>
<feature type="chain" id="PRO_5034189417" description="C-type lectin domain-containing protein" evidence="5">
    <location>
        <begin position="23"/>
        <end position="222"/>
    </location>
</feature>
<dbReference type="InterPro" id="IPR016187">
    <property type="entry name" value="CTDL_fold"/>
</dbReference>
<dbReference type="Gene3D" id="3.10.100.10">
    <property type="entry name" value="Mannose-Binding Protein A, subunit A"/>
    <property type="match status" value="1"/>
</dbReference>
<keyword evidence="2" id="KW-0964">Secreted</keyword>
<dbReference type="AlphaFoldDB" id="A0A8C0SSZ4"/>
<evidence type="ECO:0000259" key="6">
    <source>
        <dbReference type="PROSITE" id="PS50041"/>
    </source>
</evidence>
<keyword evidence="4" id="KW-1015">Disulfide bond</keyword>
<dbReference type="PRINTS" id="PR01504">
    <property type="entry name" value="PNCREATITSAP"/>
</dbReference>
<dbReference type="PROSITE" id="PS50041">
    <property type="entry name" value="C_TYPE_LECTIN_2"/>
    <property type="match status" value="1"/>
</dbReference>
<keyword evidence="3" id="KW-0430">Lectin</keyword>
<dbReference type="InterPro" id="IPR016186">
    <property type="entry name" value="C-type_lectin-like/link_sf"/>
</dbReference>
<dbReference type="SUPFAM" id="SSF56436">
    <property type="entry name" value="C-type lectin-like"/>
    <property type="match status" value="1"/>
</dbReference>
<keyword evidence="5" id="KW-0732">Signal</keyword>
<reference evidence="7" key="1">
    <citation type="submission" date="2018-10" db="EMBL/GenBank/DDBJ databases">
        <title>De novo assembly of a Great Dane genome.</title>
        <authorList>
            <person name="Kidd J.M."/>
            <person name="Pendleton A.L."/>
            <person name="Shen F."/>
            <person name="Emery S."/>
        </authorList>
    </citation>
    <scope>NUCLEOTIDE SEQUENCE [LARGE SCALE GENOMIC DNA]</scope>
    <source>
        <strain evidence="7">Great Dane</strain>
    </source>
</reference>
<evidence type="ECO:0000256" key="3">
    <source>
        <dbReference type="ARBA" id="ARBA00022734"/>
    </source>
</evidence>
<dbReference type="GO" id="GO:0005576">
    <property type="term" value="C:extracellular region"/>
    <property type="evidence" value="ECO:0007669"/>
    <property type="project" value="UniProtKB-SubCell"/>
</dbReference>
<evidence type="ECO:0000256" key="5">
    <source>
        <dbReference type="SAM" id="SignalP"/>
    </source>
</evidence>
<comment type="subcellular location">
    <subcellularLocation>
        <location evidence="1">Secreted</location>
    </subcellularLocation>
</comment>
<evidence type="ECO:0000313" key="7">
    <source>
        <dbReference type="Ensembl" id="ENSCAFP00040026385.1"/>
    </source>
</evidence>
<feature type="signal peptide" evidence="5">
    <location>
        <begin position="1"/>
        <end position="22"/>
    </location>
</feature>
<dbReference type="GO" id="GO:0030246">
    <property type="term" value="F:carbohydrate binding"/>
    <property type="evidence" value="ECO:0007669"/>
    <property type="project" value="UniProtKB-KW"/>
</dbReference>
<protein>
    <recommendedName>
        <fullName evidence="6">C-type lectin domain-containing protein</fullName>
    </recommendedName>
</protein>
<dbReference type="PANTHER" id="PTHR22803">
    <property type="entry name" value="MANNOSE, PHOSPHOLIPASE, LECTIN RECEPTOR RELATED"/>
    <property type="match status" value="1"/>
</dbReference>
<feature type="domain" description="C-type lectin" evidence="6">
    <location>
        <begin position="37"/>
        <end position="153"/>
    </location>
</feature>